<evidence type="ECO:0000313" key="5">
    <source>
        <dbReference type="Proteomes" id="UP000321947"/>
    </source>
</evidence>
<reference evidence="4 5" key="1">
    <citation type="submission" date="2019-08" db="EMBL/GenBank/DDBJ databases">
        <title>Draft genome sequences of two oriental melons (Cucumis melo L. var makuwa).</title>
        <authorList>
            <person name="Kwon S.-Y."/>
        </authorList>
    </citation>
    <scope>NUCLEOTIDE SEQUENCE [LARGE SCALE GENOMIC DNA]</scope>
    <source>
        <strain evidence="5">cv. Chang Bougi</strain>
        <strain evidence="4">cv. SW 3</strain>
        <tissue evidence="3">Leaf</tissue>
    </source>
</reference>
<comment type="caution">
    <text evidence="3">The sequence shown here is derived from an EMBL/GenBank/DDBJ whole genome shotgun (WGS) entry which is preliminary data.</text>
</comment>
<name>A0A5D3BD22_CUCMM</name>
<organism evidence="3 5">
    <name type="scientific">Cucumis melo var. makuwa</name>
    <name type="common">Oriental melon</name>
    <dbReference type="NCBI Taxonomy" id="1194695"/>
    <lineage>
        <taxon>Eukaryota</taxon>
        <taxon>Viridiplantae</taxon>
        <taxon>Streptophyta</taxon>
        <taxon>Embryophyta</taxon>
        <taxon>Tracheophyta</taxon>
        <taxon>Spermatophyta</taxon>
        <taxon>Magnoliopsida</taxon>
        <taxon>eudicotyledons</taxon>
        <taxon>Gunneridae</taxon>
        <taxon>Pentapetalae</taxon>
        <taxon>rosids</taxon>
        <taxon>fabids</taxon>
        <taxon>Cucurbitales</taxon>
        <taxon>Cucurbitaceae</taxon>
        <taxon>Benincaseae</taxon>
        <taxon>Cucumis</taxon>
    </lineage>
</organism>
<evidence type="ECO:0000313" key="4">
    <source>
        <dbReference type="Proteomes" id="UP000321393"/>
    </source>
</evidence>
<accession>A0A5D3BD22</accession>
<dbReference type="Proteomes" id="UP000321947">
    <property type="component" value="Unassembled WGS sequence"/>
</dbReference>
<dbReference type="EMBL" id="SSTD01019467">
    <property type="protein sequence ID" value="TYJ96531.1"/>
    <property type="molecule type" value="Genomic_DNA"/>
</dbReference>
<dbReference type="EMBL" id="SSTE01001190">
    <property type="protein sequence ID" value="KAA0065792.1"/>
    <property type="molecule type" value="Genomic_DNA"/>
</dbReference>
<evidence type="ECO:0000256" key="1">
    <source>
        <dbReference type="SAM" id="MobiDB-lite"/>
    </source>
</evidence>
<protein>
    <submittedName>
        <fullName evidence="3">Uncharacterized protein</fullName>
    </submittedName>
</protein>
<sequence>MTSIAGAKSEADLQAVMETVVNNNSNDNKQNDPEDITNLSDSSVNDINFENDPYYNFDIFDPYLDSQPG</sequence>
<evidence type="ECO:0000313" key="3">
    <source>
        <dbReference type="EMBL" id="TYJ96531.1"/>
    </source>
</evidence>
<evidence type="ECO:0000313" key="2">
    <source>
        <dbReference type="EMBL" id="KAA0065792.1"/>
    </source>
</evidence>
<dbReference type="Proteomes" id="UP000321393">
    <property type="component" value="Unassembled WGS sequence"/>
</dbReference>
<gene>
    <name evidence="3" type="ORF">E5676_scaffold546G001850</name>
    <name evidence="2" type="ORF">E6C27_scaffold37G00900</name>
</gene>
<dbReference type="AlphaFoldDB" id="A0A5D3BD22"/>
<proteinExistence type="predicted"/>
<feature type="region of interest" description="Disordered" evidence="1">
    <location>
        <begin position="21"/>
        <end position="44"/>
    </location>
</feature>